<comment type="caution">
    <text evidence="8">The sequence shown here is derived from an EMBL/GenBank/DDBJ whole genome shotgun (WGS) entry which is preliminary data.</text>
</comment>
<evidence type="ECO:0000256" key="7">
    <source>
        <dbReference type="HAMAP-Rule" id="MF_01456"/>
    </source>
</evidence>
<evidence type="ECO:0000256" key="5">
    <source>
        <dbReference type="ARBA" id="ARBA00022989"/>
    </source>
</evidence>
<dbReference type="GO" id="GO:0042773">
    <property type="term" value="P:ATP synthesis coupled electron transport"/>
    <property type="evidence" value="ECO:0007669"/>
    <property type="project" value="InterPro"/>
</dbReference>
<reference evidence="8 9" key="1">
    <citation type="submission" date="2014-11" db="EMBL/GenBank/DDBJ databases">
        <title>Genomics and ecophysiology of heterotrophic nitrogen fixing bacteria isolated from estuarine surface water.</title>
        <authorList>
            <person name="Bentzon-Tilia M."/>
            <person name="Severin I."/>
            <person name="Hansen L.H."/>
            <person name="Riemann L."/>
        </authorList>
    </citation>
    <scope>NUCLEOTIDE SEQUENCE [LARGE SCALE GENOMIC DNA]</scope>
    <source>
        <strain evidence="8 9">BAL398</strain>
    </source>
</reference>
<dbReference type="HAMAP" id="MF_01456">
    <property type="entry name" value="NDH1_NuoK"/>
    <property type="match status" value="1"/>
</dbReference>
<gene>
    <name evidence="7" type="primary">nuoK</name>
    <name evidence="8" type="ORF">OO17_22670</name>
</gene>
<organism evidence="8 9">
    <name type="scientific">Rhodopseudomonas palustris</name>
    <dbReference type="NCBI Taxonomy" id="1076"/>
    <lineage>
        <taxon>Bacteria</taxon>
        <taxon>Pseudomonadati</taxon>
        <taxon>Pseudomonadota</taxon>
        <taxon>Alphaproteobacteria</taxon>
        <taxon>Hyphomicrobiales</taxon>
        <taxon>Nitrobacteraceae</taxon>
        <taxon>Rhodopseudomonas</taxon>
    </lineage>
</organism>
<dbReference type="GO" id="GO:0050136">
    <property type="term" value="F:NADH dehydrogenase (quinone) (non-electrogenic) activity"/>
    <property type="evidence" value="ECO:0007669"/>
    <property type="project" value="UniProtKB-UniRule"/>
</dbReference>
<evidence type="ECO:0000256" key="2">
    <source>
        <dbReference type="ARBA" id="ARBA00010519"/>
    </source>
</evidence>
<comment type="catalytic activity">
    <reaction evidence="7">
        <text>a quinone + NADH + 5 H(+)(in) = a quinol + NAD(+) + 4 H(+)(out)</text>
        <dbReference type="Rhea" id="RHEA:57888"/>
        <dbReference type="ChEBI" id="CHEBI:15378"/>
        <dbReference type="ChEBI" id="CHEBI:24646"/>
        <dbReference type="ChEBI" id="CHEBI:57540"/>
        <dbReference type="ChEBI" id="CHEBI:57945"/>
        <dbReference type="ChEBI" id="CHEBI:132124"/>
    </reaction>
</comment>
<dbReference type="Pfam" id="PF00420">
    <property type="entry name" value="Oxidored_q2"/>
    <property type="match status" value="1"/>
</dbReference>
<dbReference type="NCBIfam" id="NF004320">
    <property type="entry name" value="PRK05715.1-2"/>
    <property type="match status" value="1"/>
</dbReference>
<sequence>MTSTALSGMMIVAAGLFAIGLFGVLARRGILFQLVALEVALSGPALGFVAAGAYHADPQGQGMFILVLTLAAAEVAVGLALFLRIRRVAGSDDSDAINRLKG</sequence>
<dbReference type="EMBL" id="JXXE01000499">
    <property type="protein sequence ID" value="KIZ38614.1"/>
    <property type="molecule type" value="Genomic_DNA"/>
</dbReference>
<evidence type="ECO:0000313" key="8">
    <source>
        <dbReference type="EMBL" id="KIZ38614.1"/>
    </source>
</evidence>
<keyword evidence="3 7" id="KW-0813">Transport</keyword>
<dbReference type="AlphaFoldDB" id="A0A0D7ECP2"/>
<comment type="similarity">
    <text evidence="2 7">Belongs to the complex I subunit 4L family.</text>
</comment>
<keyword evidence="7" id="KW-0874">Quinone</keyword>
<dbReference type="Gene3D" id="1.10.287.3510">
    <property type="match status" value="1"/>
</dbReference>
<feature type="transmembrane region" description="Helical" evidence="7">
    <location>
        <begin position="32"/>
        <end position="56"/>
    </location>
</feature>
<protein>
    <recommendedName>
        <fullName evidence="7">NADH-quinone oxidoreductase subunit K</fullName>
        <ecNumber evidence="7">7.1.1.-</ecNumber>
    </recommendedName>
    <alternativeName>
        <fullName evidence="7">NADH dehydrogenase I subunit K</fullName>
    </alternativeName>
    <alternativeName>
        <fullName evidence="7">NDH-1 subunit K</fullName>
    </alternativeName>
</protein>
<dbReference type="OrthoDB" id="9810120at2"/>
<feature type="transmembrane region" description="Helical" evidence="7">
    <location>
        <begin position="6"/>
        <end position="25"/>
    </location>
</feature>
<accession>A0A0D7ECP2</accession>
<dbReference type="PANTHER" id="PTHR11434:SF16">
    <property type="entry name" value="NADH-UBIQUINONE OXIDOREDUCTASE CHAIN 4L"/>
    <property type="match status" value="1"/>
</dbReference>
<keyword evidence="7" id="KW-0830">Ubiquinone</keyword>
<evidence type="ECO:0000256" key="4">
    <source>
        <dbReference type="ARBA" id="ARBA00022692"/>
    </source>
</evidence>
<dbReference type="GO" id="GO:0030964">
    <property type="term" value="C:NADH dehydrogenase complex"/>
    <property type="evidence" value="ECO:0007669"/>
    <property type="project" value="TreeGrafter"/>
</dbReference>
<dbReference type="InterPro" id="IPR001133">
    <property type="entry name" value="NADH_UbQ_OxRdtase_chain4L/K"/>
</dbReference>
<feature type="transmembrane region" description="Helical" evidence="7">
    <location>
        <begin position="62"/>
        <end position="83"/>
    </location>
</feature>
<dbReference type="PATRIC" id="fig|1076.23.peg.5413"/>
<keyword evidence="7" id="KW-1003">Cell membrane</keyword>
<dbReference type="Proteomes" id="UP000032515">
    <property type="component" value="Unassembled WGS sequence"/>
</dbReference>
<comment type="function">
    <text evidence="7">NDH-1 shuttles electrons from NADH, via FMN and iron-sulfur (Fe-S) centers, to quinones in the respiratory chain. The immediate electron acceptor for the enzyme in this species is believed to be ubiquinone. Couples the redox reaction to proton translocation (for every two electrons transferred, four hydrogen ions are translocated across the cytoplasmic membrane), and thus conserves the redox energy in a proton gradient.</text>
</comment>
<comment type="subcellular location">
    <subcellularLocation>
        <location evidence="7">Cell membrane</location>
        <topology evidence="7">Multi-pass membrane protein</topology>
    </subcellularLocation>
    <subcellularLocation>
        <location evidence="1">Membrane</location>
        <topology evidence="1">Multi-pass membrane protein</topology>
    </subcellularLocation>
</comment>
<dbReference type="GO" id="GO:0048038">
    <property type="term" value="F:quinone binding"/>
    <property type="evidence" value="ECO:0007669"/>
    <property type="project" value="UniProtKB-KW"/>
</dbReference>
<dbReference type="PANTHER" id="PTHR11434">
    <property type="entry name" value="NADH-UBIQUINONE OXIDOREDUCTASE SUBUNIT ND4L"/>
    <property type="match status" value="1"/>
</dbReference>
<evidence type="ECO:0000256" key="6">
    <source>
        <dbReference type="ARBA" id="ARBA00023136"/>
    </source>
</evidence>
<keyword evidence="5 7" id="KW-1133">Transmembrane helix</keyword>
<name>A0A0D7ECP2_RHOPL</name>
<dbReference type="GO" id="GO:0005886">
    <property type="term" value="C:plasma membrane"/>
    <property type="evidence" value="ECO:0007669"/>
    <property type="project" value="UniProtKB-SubCell"/>
</dbReference>
<keyword evidence="7" id="KW-1278">Translocase</keyword>
<keyword evidence="6 7" id="KW-0472">Membrane</keyword>
<evidence type="ECO:0000313" key="9">
    <source>
        <dbReference type="Proteomes" id="UP000032515"/>
    </source>
</evidence>
<dbReference type="EC" id="7.1.1.-" evidence="7"/>
<evidence type="ECO:0000256" key="3">
    <source>
        <dbReference type="ARBA" id="ARBA00022448"/>
    </source>
</evidence>
<keyword evidence="7" id="KW-0520">NAD</keyword>
<dbReference type="RefSeq" id="WP_044415909.1">
    <property type="nucleotide sequence ID" value="NZ_JXXE01000499.1"/>
</dbReference>
<comment type="subunit">
    <text evidence="7">NDH-1 is composed of 14 different subunits. Subunits NuoA, H, J, K, L, M, N constitute the membrane sector of the complex.</text>
</comment>
<keyword evidence="4 7" id="KW-0812">Transmembrane</keyword>
<dbReference type="InterPro" id="IPR039428">
    <property type="entry name" value="NUOK/Mnh_C1-like"/>
</dbReference>
<evidence type="ECO:0000256" key="1">
    <source>
        <dbReference type="ARBA" id="ARBA00004141"/>
    </source>
</evidence>
<proteinExistence type="inferred from homology"/>